<reference evidence="1 2" key="1">
    <citation type="submission" date="2024-09" db="EMBL/GenBank/DDBJ databases">
        <title>Rethinking Asexuality: The Enigmatic Case of Functional Sexual Genes in Lepraria (Stereocaulaceae).</title>
        <authorList>
            <person name="Doellman M."/>
            <person name="Sun Y."/>
            <person name="Barcenas-Pena A."/>
            <person name="Lumbsch H.T."/>
            <person name="Grewe F."/>
        </authorList>
    </citation>
    <scope>NUCLEOTIDE SEQUENCE [LARGE SCALE GENOMIC DNA]</scope>
    <source>
        <strain evidence="1 2">Grewe 0041</strain>
    </source>
</reference>
<evidence type="ECO:0000313" key="2">
    <source>
        <dbReference type="Proteomes" id="UP001590951"/>
    </source>
</evidence>
<proteinExistence type="predicted"/>
<sequence length="322" mass="33712">MSVLGTEGIDATFPSSTVSVTETGAAILRNRQAAMTTATPAVSAIMSSCSVSPLNQTLISIAFSACSCLILTTRVEEVMTTTETAMDYAEKTFINTVTDGVTTITYTNRCYAASYAPFPPTGVSNCFFRTLNNSGHPFTDENYISAILILLPPLNSTNTTSSLGPTTIPSASISISANSTYPTGPTVIPNITITSTPSRIIPSFTPTLSLSSSNAATTPDPSKLPTISFDSSSFPIPSFTIPPVSENRTYSIMPTGSYNSSTYLPTASLNPSSCAWSTITMTATVANATVTVTEEIPATMLTSIVVTTSTMMVQLPIVPSTT</sequence>
<keyword evidence="2" id="KW-1185">Reference proteome</keyword>
<name>A0ABR4BLU3_9LECA</name>
<protein>
    <submittedName>
        <fullName evidence="1">Uncharacterized protein</fullName>
    </submittedName>
</protein>
<gene>
    <name evidence="1" type="ORF">ABVK25_000057</name>
</gene>
<comment type="caution">
    <text evidence="1">The sequence shown here is derived from an EMBL/GenBank/DDBJ whole genome shotgun (WGS) entry which is preliminary data.</text>
</comment>
<dbReference type="EMBL" id="JBHFEH010000001">
    <property type="protein sequence ID" value="KAL2058766.1"/>
    <property type="molecule type" value="Genomic_DNA"/>
</dbReference>
<accession>A0ABR4BLU3</accession>
<evidence type="ECO:0000313" key="1">
    <source>
        <dbReference type="EMBL" id="KAL2058766.1"/>
    </source>
</evidence>
<organism evidence="1 2">
    <name type="scientific">Lepraria finkii</name>
    <dbReference type="NCBI Taxonomy" id="1340010"/>
    <lineage>
        <taxon>Eukaryota</taxon>
        <taxon>Fungi</taxon>
        <taxon>Dikarya</taxon>
        <taxon>Ascomycota</taxon>
        <taxon>Pezizomycotina</taxon>
        <taxon>Lecanoromycetes</taxon>
        <taxon>OSLEUM clade</taxon>
        <taxon>Lecanoromycetidae</taxon>
        <taxon>Lecanorales</taxon>
        <taxon>Lecanorineae</taxon>
        <taxon>Stereocaulaceae</taxon>
        <taxon>Lepraria</taxon>
    </lineage>
</organism>
<dbReference type="Proteomes" id="UP001590951">
    <property type="component" value="Unassembled WGS sequence"/>
</dbReference>